<proteinExistence type="inferred from homology"/>
<sequence>MLNVCKPMQYPLATDRDLYATPVAIGDLQGCAPSFFELLEQLPQDAPLRLVGDLVNRGPASLETLRTIISMGDRVRTVLGNHDIHLLAVAAGVRKSGKSDTLNDILGAPDSVELITWLRHQPLAIREDDYLIVHAGVLPQWTAEQVTKLAREVEAELQGPNWKAFLAGIFGNAADRWRDNLTGIERHRVIINALTRLRYCTADGVMDLKTKEGLDNAPAGVMPWFEVPDRRTSDVTVVCGHWSTLGLVMRPNLIALDTGCVWGGKLTAVQMAEQPELRKVVQIDCPQCQDPLA</sequence>
<dbReference type="GO" id="GO:0008803">
    <property type="term" value="F:bis(5'-nucleosyl)-tetraphosphatase (symmetrical) activity"/>
    <property type="evidence" value="ECO:0007669"/>
    <property type="project" value="UniProtKB-UniRule"/>
</dbReference>
<name>Q1LJR7_CUPMC</name>
<evidence type="ECO:0000259" key="6">
    <source>
        <dbReference type="Pfam" id="PF00149"/>
    </source>
</evidence>
<organism evidence="7 8">
    <name type="scientific">Cupriavidus metallidurans (strain ATCC 43123 / DSM 2839 / NBRC 102507 / CH34)</name>
    <name type="common">Ralstonia metallidurans</name>
    <dbReference type="NCBI Taxonomy" id="266264"/>
    <lineage>
        <taxon>Bacteria</taxon>
        <taxon>Pseudomonadati</taxon>
        <taxon>Pseudomonadota</taxon>
        <taxon>Betaproteobacteria</taxon>
        <taxon>Burkholderiales</taxon>
        <taxon>Burkholderiaceae</taxon>
        <taxon>Cupriavidus</taxon>
    </lineage>
</organism>
<dbReference type="NCBIfam" id="TIGR00668">
    <property type="entry name" value="apaH"/>
    <property type="match status" value="1"/>
</dbReference>
<dbReference type="STRING" id="266264.Rmet_2736"/>
<dbReference type="EMBL" id="CP000352">
    <property type="protein sequence ID" value="ABF09609.1"/>
    <property type="molecule type" value="Genomic_DNA"/>
</dbReference>
<dbReference type="AlphaFoldDB" id="Q1LJR7"/>
<dbReference type="eggNOG" id="COG0639">
    <property type="taxonomic scope" value="Bacteria"/>
</dbReference>
<dbReference type="CDD" id="cd07422">
    <property type="entry name" value="MPP_ApaH"/>
    <property type="match status" value="1"/>
</dbReference>
<comment type="function">
    <text evidence="1 5">Hydrolyzes diadenosine 5',5'''-P1,P4-tetraphosphate to yield ADP.</text>
</comment>
<dbReference type="PANTHER" id="PTHR40942">
    <property type="match status" value="1"/>
</dbReference>
<dbReference type="SUPFAM" id="SSF56300">
    <property type="entry name" value="Metallo-dependent phosphatases"/>
    <property type="match status" value="1"/>
</dbReference>
<feature type="domain" description="Calcineurin-like phosphoesterase" evidence="6">
    <location>
        <begin position="23"/>
        <end position="168"/>
    </location>
</feature>
<dbReference type="Pfam" id="PF00149">
    <property type="entry name" value="Metallophos"/>
    <property type="match status" value="1"/>
</dbReference>
<comment type="catalytic activity">
    <reaction evidence="4 5">
        <text>P(1),P(4)-bis(5'-adenosyl) tetraphosphate + H2O = 2 ADP + 2 H(+)</text>
        <dbReference type="Rhea" id="RHEA:24252"/>
        <dbReference type="ChEBI" id="CHEBI:15377"/>
        <dbReference type="ChEBI" id="CHEBI:15378"/>
        <dbReference type="ChEBI" id="CHEBI:58141"/>
        <dbReference type="ChEBI" id="CHEBI:456216"/>
        <dbReference type="EC" id="3.6.1.41"/>
    </reaction>
</comment>
<evidence type="ECO:0000256" key="5">
    <source>
        <dbReference type="HAMAP-Rule" id="MF_00199"/>
    </source>
</evidence>
<dbReference type="HOGENOM" id="CLU_056184_1_0_4"/>
<dbReference type="EC" id="3.6.1.41" evidence="5"/>
<dbReference type="Proteomes" id="UP000002429">
    <property type="component" value="Chromosome"/>
</dbReference>
<dbReference type="InterPro" id="IPR004843">
    <property type="entry name" value="Calcineurin-like_PHP"/>
</dbReference>
<evidence type="ECO:0000313" key="7">
    <source>
        <dbReference type="EMBL" id="ABF09609.1"/>
    </source>
</evidence>
<keyword evidence="8" id="KW-1185">Reference proteome</keyword>
<protein>
    <recommendedName>
        <fullName evidence="5">Bis(5'-nucleosyl)-tetraphosphatase, symmetrical</fullName>
        <ecNumber evidence="5">3.6.1.41</ecNumber>
    </recommendedName>
    <alternativeName>
        <fullName evidence="5">Ap4A hydrolase</fullName>
    </alternativeName>
    <alternativeName>
        <fullName evidence="5">Diadenosine 5',5'''-P1,P4-tetraphosphate pyrophosphohydrolase</fullName>
    </alternativeName>
    <alternativeName>
        <fullName evidence="5">Diadenosine tetraphosphatase</fullName>
    </alternativeName>
</protein>
<evidence type="ECO:0000256" key="1">
    <source>
        <dbReference type="ARBA" id="ARBA00003413"/>
    </source>
</evidence>
<dbReference type="NCBIfam" id="NF001204">
    <property type="entry name" value="PRK00166.1"/>
    <property type="match status" value="1"/>
</dbReference>
<accession>Q1LJR7</accession>
<evidence type="ECO:0000256" key="4">
    <source>
        <dbReference type="ARBA" id="ARBA00049417"/>
    </source>
</evidence>
<evidence type="ECO:0000256" key="3">
    <source>
        <dbReference type="ARBA" id="ARBA00022801"/>
    </source>
</evidence>
<evidence type="ECO:0000256" key="2">
    <source>
        <dbReference type="ARBA" id="ARBA00005419"/>
    </source>
</evidence>
<dbReference type="KEGG" id="rme:Rmet_2736"/>
<gene>
    <name evidence="5 7" type="primary">apaH</name>
    <name evidence="7" type="ordered locus">Rmet_2736</name>
</gene>
<dbReference type="InterPro" id="IPR029052">
    <property type="entry name" value="Metallo-depent_PP-like"/>
</dbReference>
<dbReference type="PIRSF" id="PIRSF000903">
    <property type="entry name" value="B5n-ttraPtase_sm"/>
    <property type="match status" value="1"/>
</dbReference>
<keyword evidence="3 5" id="KW-0378">Hydrolase</keyword>
<evidence type="ECO:0000313" key="8">
    <source>
        <dbReference type="Proteomes" id="UP000002429"/>
    </source>
</evidence>
<dbReference type="HAMAP" id="MF_00199">
    <property type="entry name" value="ApaH"/>
    <property type="match status" value="1"/>
</dbReference>
<comment type="similarity">
    <text evidence="2 5">Belongs to the Ap4A hydrolase family.</text>
</comment>
<dbReference type="PANTHER" id="PTHR40942:SF4">
    <property type="entry name" value="CYTOCHROME C5"/>
    <property type="match status" value="1"/>
</dbReference>
<dbReference type="InterPro" id="IPR004617">
    <property type="entry name" value="ApaH"/>
</dbReference>
<reference evidence="8" key="1">
    <citation type="journal article" date="2010" name="PLoS ONE">
        <title>The complete genome sequence of Cupriavidus metallidurans strain CH34, a master survivalist in harsh and anthropogenic environments.</title>
        <authorList>
            <person name="Janssen P.J."/>
            <person name="Van Houdt R."/>
            <person name="Moors H."/>
            <person name="Monsieurs P."/>
            <person name="Morin N."/>
            <person name="Michaux A."/>
            <person name="Benotmane M.A."/>
            <person name="Leys N."/>
            <person name="Vallaeys T."/>
            <person name="Lapidus A."/>
            <person name="Monchy S."/>
            <person name="Medigue C."/>
            <person name="Taghavi S."/>
            <person name="McCorkle S."/>
            <person name="Dunn J."/>
            <person name="van der Lelie D."/>
            <person name="Mergeay M."/>
        </authorList>
    </citation>
    <scope>NUCLEOTIDE SEQUENCE [LARGE SCALE GENOMIC DNA]</scope>
    <source>
        <strain evidence="8">ATCC 43123 / DSM 2839 / NBRC 102507 / CH34</strain>
    </source>
</reference>
<dbReference type="Gene3D" id="3.60.21.10">
    <property type="match status" value="1"/>
</dbReference>